<protein>
    <recommendedName>
        <fullName evidence="3">Alpha-ribazole kinase</fullName>
    </recommendedName>
</protein>
<evidence type="ECO:0000313" key="1">
    <source>
        <dbReference type="EMBL" id="VDN46560.1"/>
    </source>
</evidence>
<sequence>MMNYRDIQLIDKDDKNFIAIACDVSGGIGEKPNDLIRVSNEVAGYYAAAVPLIELLSIRGTPMSVVNTLSVEMNPSGIAIIGGIKKALAESGVDESCLTGSTEDNIQTSMTGIGVTVIGDVEKKAIRDKLPQRGQQVYLVGLPKMGQQLLEEEIEGQYGEIITLEWVKKISKYPQIGHMLPVGSKGIRYEVETLAKTNGLGCMLKSGMDIDLEASAGPATCMLICMYSRDEMFLTMQTKQPIRQIGLLL</sequence>
<dbReference type="AlphaFoldDB" id="A0A3P7NZ13"/>
<keyword evidence="2" id="KW-1185">Reference proteome</keyword>
<dbReference type="KEGG" id="cbar:PATL70BA_0694"/>
<dbReference type="EMBL" id="LR130778">
    <property type="protein sequence ID" value="VDN46560.1"/>
    <property type="molecule type" value="Genomic_DNA"/>
</dbReference>
<dbReference type="OrthoDB" id="9805740at2"/>
<accession>A0A3P7NZ13</accession>
<proteinExistence type="predicted"/>
<dbReference type="Proteomes" id="UP000279029">
    <property type="component" value="Chromosome"/>
</dbReference>
<evidence type="ECO:0008006" key="3">
    <source>
        <dbReference type="Google" id="ProtNLM"/>
    </source>
</evidence>
<dbReference type="RefSeq" id="WP_125136049.1">
    <property type="nucleotide sequence ID" value="NZ_LR130778.1"/>
</dbReference>
<evidence type="ECO:0000313" key="2">
    <source>
        <dbReference type="Proteomes" id="UP000279029"/>
    </source>
</evidence>
<name>A0A3P7NZ13_9FIRM</name>
<organism evidence="1 2">
    <name type="scientific">Petrocella atlantisensis</name>
    <dbReference type="NCBI Taxonomy" id="2173034"/>
    <lineage>
        <taxon>Bacteria</taxon>
        <taxon>Bacillati</taxon>
        <taxon>Bacillota</taxon>
        <taxon>Clostridia</taxon>
        <taxon>Lachnospirales</taxon>
        <taxon>Vallitaleaceae</taxon>
        <taxon>Petrocella</taxon>
    </lineage>
</organism>
<reference evidence="1 2" key="1">
    <citation type="submission" date="2018-09" db="EMBL/GenBank/DDBJ databases">
        <authorList>
            <person name="Postec A."/>
        </authorList>
    </citation>
    <scope>NUCLEOTIDE SEQUENCE [LARGE SCALE GENOMIC DNA]</scope>
    <source>
        <strain evidence="1">70B-A</strain>
    </source>
</reference>
<gene>
    <name evidence="1" type="ORF">PATL70BA_0694</name>
</gene>